<name>A0A1G6NQ04_9BACT</name>
<dbReference type="CDD" id="cd16961">
    <property type="entry name" value="RMtype1_S_TRD-CR_like"/>
    <property type="match status" value="1"/>
</dbReference>
<dbReference type="PANTHER" id="PTHR30408:SF12">
    <property type="entry name" value="TYPE I RESTRICTION ENZYME MJAVIII SPECIFICITY SUBUNIT"/>
    <property type="match status" value="1"/>
</dbReference>
<feature type="domain" description="Type I restriction modification DNA specificity" evidence="5">
    <location>
        <begin position="341"/>
        <end position="460"/>
    </location>
</feature>
<sequence length="474" mass="54015">MSSFTISPTLNKDKVFILNLSQVEHRLDPNFYRQIFKDNIEKIKANNYKRIGEVVKFSNETWNQKDFFSSTFPYIEISEIDTLSGDIKNLSEVDIADAPSRAKMIVRENDIIVSTTRPNRGAISFVKRENDFSIASTGFAVIRSLTTEEFDKEYLFAVLRQKFSLLQLEQRSSGGNYPAITQDELSNVVIPIPNKSIQEKVKAIFNTCFELKSKNEATAANILRSIDTYLLQELGITLPTPPENILTNRMFTVSMNEISGKRFDPAYHQVYFHKLVASIVNSKYKSRRIGEEINEINYGASFTNDYVESGVPLLRIKDLRRNEIVIDKVVFLPEIARKLLGNSFVKQNDFLISRSGTIGVVSLVSKEIDGFAFGSFMIKFNLKSDKVLNREFLSYYLNCKLLIDLIERDKIGAIQGNITIPIIKSLLVPVPPLDKQKEIADHITGIRKQAQQLKDKTKELLKKASEEIEEILLN</sequence>
<evidence type="ECO:0000256" key="1">
    <source>
        <dbReference type="ARBA" id="ARBA00010923"/>
    </source>
</evidence>
<dbReference type="Pfam" id="PF01420">
    <property type="entry name" value="Methylase_S"/>
    <property type="match status" value="2"/>
</dbReference>
<keyword evidence="4" id="KW-0175">Coiled coil</keyword>
<reference evidence="6 7" key="1">
    <citation type="submission" date="2016-09" db="EMBL/GenBank/DDBJ databases">
        <authorList>
            <person name="Capua I."/>
            <person name="De Benedictis P."/>
            <person name="Joannis T."/>
            <person name="Lombin L.H."/>
            <person name="Cattoli G."/>
        </authorList>
    </citation>
    <scope>NUCLEOTIDE SEQUENCE [LARGE SCALE GENOMIC DNA]</scope>
    <source>
        <strain evidence="6 7">A7P-90m</strain>
    </source>
</reference>
<protein>
    <submittedName>
        <fullName evidence="6">Type I restriction enzyme, S subunit</fullName>
    </submittedName>
</protein>
<accession>A0A1G6NQ04</accession>
<dbReference type="InterPro" id="IPR052021">
    <property type="entry name" value="Type-I_RS_S_subunit"/>
</dbReference>
<dbReference type="AlphaFoldDB" id="A0A1G6NQ04"/>
<feature type="domain" description="Type I restriction modification DNA specificity" evidence="5">
    <location>
        <begin position="48"/>
        <end position="210"/>
    </location>
</feature>
<feature type="coiled-coil region" evidence="4">
    <location>
        <begin position="443"/>
        <end position="474"/>
    </location>
</feature>
<dbReference type="InterPro" id="IPR044946">
    <property type="entry name" value="Restrct_endonuc_typeI_TRD_sf"/>
</dbReference>
<organism evidence="6 7">
    <name type="scientific">Williamwhitmania taraxaci</name>
    <dbReference type="NCBI Taxonomy" id="1640674"/>
    <lineage>
        <taxon>Bacteria</taxon>
        <taxon>Pseudomonadati</taxon>
        <taxon>Bacteroidota</taxon>
        <taxon>Bacteroidia</taxon>
        <taxon>Bacteroidales</taxon>
        <taxon>Williamwhitmaniaceae</taxon>
        <taxon>Williamwhitmania</taxon>
    </lineage>
</organism>
<keyword evidence="3" id="KW-0238">DNA-binding</keyword>
<dbReference type="GO" id="GO:0009307">
    <property type="term" value="P:DNA restriction-modification system"/>
    <property type="evidence" value="ECO:0007669"/>
    <property type="project" value="UniProtKB-KW"/>
</dbReference>
<gene>
    <name evidence="6" type="ORF">SAMN05216323_104433</name>
</gene>
<dbReference type="GO" id="GO:0003677">
    <property type="term" value="F:DNA binding"/>
    <property type="evidence" value="ECO:0007669"/>
    <property type="project" value="UniProtKB-KW"/>
</dbReference>
<dbReference type="SUPFAM" id="SSF116734">
    <property type="entry name" value="DNA methylase specificity domain"/>
    <property type="match status" value="2"/>
</dbReference>
<dbReference type="Proteomes" id="UP000199452">
    <property type="component" value="Unassembled WGS sequence"/>
</dbReference>
<dbReference type="RefSeq" id="WP_092439200.1">
    <property type="nucleotide sequence ID" value="NZ_FMYP01000044.1"/>
</dbReference>
<dbReference type="Gene3D" id="3.90.220.20">
    <property type="entry name" value="DNA methylase specificity domains"/>
    <property type="match status" value="2"/>
</dbReference>
<dbReference type="InterPro" id="IPR000055">
    <property type="entry name" value="Restrct_endonuc_typeI_TRD"/>
</dbReference>
<evidence type="ECO:0000256" key="2">
    <source>
        <dbReference type="ARBA" id="ARBA00022747"/>
    </source>
</evidence>
<dbReference type="EMBL" id="FMYP01000044">
    <property type="protein sequence ID" value="SDC69245.1"/>
    <property type="molecule type" value="Genomic_DNA"/>
</dbReference>
<dbReference type="PANTHER" id="PTHR30408">
    <property type="entry name" value="TYPE-1 RESTRICTION ENZYME ECOKI SPECIFICITY PROTEIN"/>
    <property type="match status" value="1"/>
</dbReference>
<evidence type="ECO:0000256" key="4">
    <source>
        <dbReference type="SAM" id="Coils"/>
    </source>
</evidence>
<dbReference type="STRING" id="1640674.SAMN05216323_104433"/>
<comment type="similarity">
    <text evidence="1">Belongs to the type-I restriction system S methylase family.</text>
</comment>
<keyword evidence="7" id="KW-1185">Reference proteome</keyword>
<dbReference type="OrthoDB" id="9816225at2"/>
<evidence type="ECO:0000313" key="6">
    <source>
        <dbReference type="EMBL" id="SDC69245.1"/>
    </source>
</evidence>
<evidence type="ECO:0000313" key="7">
    <source>
        <dbReference type="Proteomes" id="UP000199452"/>
    </source>
</evidence>
<evidence type="ECO:0000256" key="3">
    <source>
        <dbReference type="ARBA" id="ARBA00023125"/>
    </source>
</evidence>
<evidence type="ECO:0000259" key="5">
    <source>
        <dbReference type="Pfam" id="PF01420"/>
    </source>
</evidence>
<proteinExistence type="inferred from homology"/>
<keyword evidence="2" id="KW-0680">Restriction system</keyword>